<name>A0A8X8YIN5_SALSN</name>
<gene>
    <name evidence="7" type="ORF">SASPL_108661</name>
</gene>
<dbReference type="CDD" id="cd10017">
    <property type="entry name" value="B3_DNA"/>
    <property type="match status" value="1"/>
</dbReference>
<comment type="caution">
    <text evidence="7">The sequence shown here is derived from an EMBL/GenBank/DDBJ whole genome shotgun (WGS) entry which is preliminary data.</text>
</comment>
<dbReference type="GO" id="GO:0003677">
    <property type="term" value="F:DNA binding"/>
    <property type="evidence" value="ECO:0007669"/>
    <property type="project" value="UniProtKB-KW"/>
</dbReference>
<feature type="domain" description="TF-B3" evidence="6">
    <location>
        <begin position="23"/>
        <end position="116"/>
    </location>
</feature>
<comment type="subcellular location">
    <subcellularLocation>
        <location evidence="1">Nucleus</location>
    </subcellularLocation>
</comment>
<dbReference type="Pfam" id="PF02362">
    <property type="entry name" value="B3"/>
    <property type="match status" value="1"/>
</dbReference>
<reference evidence="7" key="2">
    <citation type="submission" date="2020-08" db="EMBL/GenBank/DDBJ databases">
        <title>Plant Genome Project.</title>
        <authorList>
            <person name="Zhang R.-G."/>
        </authorList>
    </citation>
    <scope>NUCLEOTIDE SEQUENCE</scope>
    <source>
        <strain evidence="7">Huo1</strain>
        <tissue evidence="7">Leaf</tissue>
    </source>
</reference>
<dbReference type="EMBL" id="PNBA02000003">
    <property type="protein sequence ID" value="KAG6430591.1"/>
    <property type="molecule type" value="Genomic_DNA"/>
</dbReference>
<protein>
    <recommendedName>
        <fullName evidence="6">TF-B3 domain-containing protein</fullName>
    </recommendedName>
</protein>
<proteinExistence type="predicted"/>
<reference evidence="7" key="1">
    <citation type="submission" date="2018-01" db="EMBL/GenBank/DDBJ databases">
        <authorList>
            <person name="Mao J.F."/>
        </authorList>
    </citation>
    <scope>NUCLEOTIDE SEQUENCE</scope>
    <source>
        <strain evidence="7">Huo1</strain>
        <tissue evidence="7">Leaf</tissue>
    </source>
</reference>
<evidence type="ECO:0000256" key="2">
    <source>
        <dbReference type="ARBA" id="ARBA00023015"/>
    </source>
</evidence>
<dbReference type="InterPro" id="IPR050655">
    <property type="entry name" value="Plant_B3_domain"/>
</dbReference>
<evidence type="ECO:0000256" key="1">
    <source>
        <dbReference type="ARBA" id="ARBA00004123"/>
    </source>
</evidence>
<dbReference type="Proteomes" id="UP000298416">
    <property type="component" value="Unassembled WGS sequence"/>
</dbReference>
<keyword evidence="3" id="KW-0238">DNA-binding</keyword>
<evidence type="ECO:0000313" key="8">
    <source>
        <dbReference type="Proteomes" id="UP000298416"/>
    </source>
</evidence>
<evidence type="ECO:0000256" key="5">
    <source>
        <dbReference type="ARBA" id="ARBA00023242"/>
    </source>
</evidence>
<dbReference type="PANTHER" id="PTHR31920:SF132">
    <property type="entry name" value="TF-B3 DOMAIN-CONTAINING PROTEIN"/>
    <property type="match status" value="1"/>
</dbReference>
<keyword evidence="8" id="KW-1185">Reference proteome</keyword>
<sequence>MTSNHNCFGYISAGTGSLLHHNPPFVKIYRRIQSLERMRIPPEWVKRHGRGLPSNCYLVMPNGRRWSVRLLIVANGCYFRTGWGAFVDENRFENAYVLFFTHVGGGVFQVVRCDSMTGCPPCMITMLRKYNFQFTFNTSLNLLIC</sequence>
<organism evidence="7">
    <name type="scientific">Salvia splendens</name>
    <name type="common">Scarlet sage</name>
    <dbReference type="NCBI Taxonomy" id="180675"/>
    <lineage>
        <taxon>Eukaryota</taxon>
        <taxon>Viridiplantae</taxon>
        <taxon>Streptophyta</taxon>
        <taxon>Embryophyta</taxon>
        <taxon>Tracheophyta</taxon>
        <taxon>Spermatophyta</taxon>
        <taxon>Magnoliopsida</taxon>
        <taxon>eudicotyledons</taxon>
        <taxon>Gunneridae</taxon>
        <taxon>Pentapetalae</taxon>
        <taxon>asterids</taxon>
        <taxon>lamiids</taxon>
        <taxon>Lamiales</taxon>
        <taxon>Lamiaceae</taxon>
        <taxon>Nepetoideae</taxon>
        <taxon>Mentheae</taxon>
        <taxon>Salviinae</taxon>
        <taxon>Salvia</taxon>
        <taxon>Salvia subgen. Calosphace</taxon>
        <taxon>core Calosphace</taxon>
    </lineage>
</organism>
<dbReference type="InterPro" id="IPR015300">
    <property type="entry name" value="DNA-bd_pseudobarrel_sf"/>
</dbReference>
<evidence type="ECO:0000256" key="4">
    <source>
        <dbReference type="ARBA" id="ARBA00023163"/>
    </source>
</evidence>
<dbReference type="InterPro" id="IPR003340">
    <property type="entry name" value="B3_DNA-bd"/>
</dbReference>
<dbReference type="AlphaFoldDB" id="A0A8X8YIN5"/>
<dbReference type="OrthoDB" id="912016at2759"/>
<dbReference type="SUPFAM" id="SSF101936">
    <property type="entry name" value="DNA-binding pseudobarrel domain"/>
    <property type="match status" value="1"/>
</dbReference>
<evidence type="ECO:0000259" key="6">
    <source>
        <dbReference type="PROSITE" id="PS50863"/>
    </source>
</evidence>
<keyword evidence="5" id="KW-0539">Nucleus</keyword>
<dbReference type="SMART" id="SM01019">
    <property type="entry name" value="B3"/>
    <property type="match status" value="1"/>
</dbReference>
<dbReference type="PANTHER" id="PTHR31920">
    <property type="entry name" value="B3 DOMAIN-CONTAINING"/>
    <property type="match status" value="1"/>
</dbReference>
<dbReference type="GO" id="GO:0005634">
    <property type="term" value="C:nucleus"/>
    <property type="evidence" value="ECO:0007669"/>
    <property type="project" value="UniProtKB-SubCell"/>
</dbReference>
<dbReference type="Gene3D" id="2.40.330.10">
    <property type="entry name" value="DNA-binding pseudobarrel domain"/>
    <property type="match status" value="1"/>
</dbReference>
<keyword evidence="4" id="KW-0804">Transcription</keyword>
<dbReference type="PROSITE" id="PS50863">
    <property type="entry name" value="B3"/>
    <property type="match status" value="1"/>
</dbReference>
<keyword evidence="2" id="KW-0805">Transcription regulation</keyword>
<evidence type="ECO:0000256" key="3">
    <source>
        <dbReference type="ARBA" id="ARBA00023125"/>
    </source>
</evidence>
<evidence type="ECO:0000313" key="7">
    <source>
        <dbReference type="EMBL" id="KAG6430591.1"/>
    </source>
</evidence>
<accession>A0A8X8YIN5</accession>